<dbReference type="PROSITE" id="PS51005">
    <property type="entry name" value="NAC"/>
    <property type="match status" value="1"/>
</dbReference>
<keyword evidence="7" id="KW-1185">Reference proteome</keyword>
<gene>
    <name evidence="6" type="ORF">CDL12_08020</name>
</gene>
<dbReference type="STRING" id="429701.A0A2G9HP54"/>
<accession>A0A2G9HP54</accession>
<keyword evidence="4" id="KW-0539">Nucleus</keyword>
<feature type="domain" description="NAC" evidence="5">
    <location>
        <begin position="15"/>
        <end position="178"/>
    </location>
</feature>
<evidence type="ECO:0000256" key="3">
    <source>
        <dbReference type="ARBA" id="ARBA00023163"/>
    </source>
</evidence>
<dbReference type="PANTHER" id="PTHR31719">
    <property type="entry name" value="NAC TRANSCRIPTION FACTOR 56"/>
    <property type="match status" value="1"/>
</dbReference>
<dbReference type="OrthoDB" id="1871428at2759"/>
<keyword evidence="2" id="KW-0238">DNA-binding</keyword>
<sequence>MEKFMSVVGDGVSKLPPGFRFEPTDEEIVFLYLARKTFSNPLPAVLIPDIDNILSFDPWELPGNLEEDRYFFSNKEDNNRSGTGTRSGYWKSTGSVKRISCSKTTAIVGIRKSFVFYKVGKHENGRRAVRTDWIMHEYYIALSENTANNDTTINQMNVNSQGSLVRIGNWTLCHIFLEKTSTKTQVDEDDNYKNRSYDLITEDLSDTDSCSASSSSAQYYSDSSIFTDKDEVSSSSS</sequence>
<dbReference type="AlphaFoldDB" id="A0A2G9HP54"/>
<protein>
    <recommendedName>
        <fullName evidence="5">NAC domain-containing protein</fullName>
    </recommendedName>
</protein>
<organism evidence="6 7">
    <name type="scientific">Handroanthus impetiginosus</name>
    <dbReference type="NCBI Taxonomy" id="429701"/>
    <lineage>
        <taxon>Eukaryota</taxon>
        <taxon>Viridiplantae</taxon>
        <taxon>Streptophyta</taxon>
        <taxon>Embryophyta</taxon>
        <taxon>Tracheophyta</taxon>
        <taxon>Spermatophyta</taxon>
        <taxon>Magnoliopsida</taxon>
        <taxon>eudicotyledons</taxon>
        <taxon>Gunneridae</taxon>
        <taxon>Pentapetalae</taxon>
        <taxon>asterids</taxon>
        <taxon>lamiids</taxon>
        <taxon>Lamiales</taxon>
        <taxon>Bignoniaceae</taxon>
        <taxon>Crescentiina</taxon>
        <taxon>Tabebuia alliance</taxon>
        <taxon>Handroanthus</taxon>
    </lineage>
</organism>
<dbReference type="InterPro" id="IPR003441">
    <property type="entry name" value="NAC-dom"/>
</dbReference>
<comment type="caution">
    <text evidence="6">The sequence shown here is derived from an EMBL/GenBank/DDBJ whole genome shotgun (WGS) entry which is preliminary data.</text>
</comment>
<keyword evidence="3" id="KW-0804">Transcription</keyword>
<evidence type="ECO:0000256" key="2">
    <source>
        <dbReference type="ARBA" id="ARBA00023125"/>
    </source>
</evidence>
<dbReference type="InterPro" id="IPR036093">
    <property type="entry name" value="NAC_dom_sf"/>
</dbReference>
<dbReference type="Gene3D" id="2.170.150.80">
    <property type="entry name" value="NAC domain"/>
    <property type="match status" value="1"/>
</dbReference>
<evidence type="ECO:0000259" key="5">
    <source>
        <dbReference type="PROSITE" id="PS51005"/>
    </source>
</evidence>
<evidence type="ECO:0000313" key="7">
    <source>
        <dbReference type="Proteomes" id="UP000231279"/>
    </source>
</evidence>
<dbReference type="SUPFAM" id="SSF101941">
    <property type="entry name" value="NAC domain"/>
    <property type="match status" value="1"/>
</dbReference>
<dbReference type="PANTHER" id="PTHR31719:SF130">
    <property type="entry name" value="NAC DOMAIN-CONTAINING PROTEIN 18"/>
    <property type="match status" value="1"/>
</dbReference>
<dbReference type="EMBL" id="NKXS01001301">
    <property type="protein sequence ID" value="PIN19302.1"/>
    <property type="molecule type" value="Genomic_DNA"/>
</dbReference>
<keyword evidence="1" id="KW-0805">Transcription regulation</keyword>
<evidence type="ECO:0000256" key="1">
    <source>
        <dbReference type="ARBA" id="ARBA00023015"/>
    </source>
</evidence>
<reference evidence="7" key="1">
    <citation type="journal article" date="2018" name="Gigascience">
        <title>Genome assembly of the Pink Ipe (Handroanthus impetiginosus, Bignoniaceae), a highly valued, ecologically keystone Neotropical timber forest tree.</title>
        <authorList>
            <person name="Silva-Junior O.B."/>
            <person name="Grattapaglia D."/>
            <person name="Novaes E."/>
            <person name="Collevatti R.G."/>
        </authorList>
    </citation>
    <scope>NUCLEOTIDE SEQUENCE [LARGE SCALE GENOMIC DNA]</scope>
    <source>
        <strain evidence="7">cv. UFG-1</strain>
    </source>
</reference>
<evidence type="ECO:0000313" key="6">
    <source>
        <dbReference type="EMBL" id="PIN19302.1"/>
    </source>
</evidence>
<dbReference type="GO" id="GO:0003677">
    <property type="term" value="F:DNA binding"/>
    <property type="evidence" value="ECO:0007669"/>
    <property type="project" value="UniProtKB-KW"/>
</dbReference>
<proteinExistence type="predicted"/>
<evidence type="ECO:0000256" key="4">
    <source>
        <dbReference type="ARBA" id="ARBA00023242"/>
    </source>
</evidence>
<dbReference type="GO" id="GO:0006355">
    <property type="term" value="P:regulation of DNA-templated transcription"/>
    <property type="evidence" value="ECO:0007669"/>
    <property type="project" value="InterPro"/>
</dbReference>
<dbReference type="Pfam" id="PF02365">
    <property type="entry name" value="NAM"/>
    <property type="match status" value="1"/>
</dbReference>
<name>A0A2G9HP54_9LAMI</name>
<dbReference type="Proteomes" id="UP000231279">
    <property type="component" value="Unassembled WGS sequence"/>
</dbReference>